<proteinExistence type="predicted"/>
<dbReference type="EMBL" id="LR031880">
    <property type="protein sequence ID" value="VDD61527.1"/>
    <property type="molecule type" value="Genomic_DNA"/>
</dbReference>
<dbReference type="Gene3D" id="2.40.50.140">
    <property type="entry name" value="Nucleic acid-binding proteins"/>
    <property type="match status" value="1"/>
</dbReference>
<evidence type="ECO:0000259" key="1">
    <source>
        <dbReference type="Pfam" id="PF02721"/>
    </source>
</evidence>
<dbReference type="Pfam" id="PF02721">
    <property type="entry name" value="DUF223"/>
    <property type="match status" value="1"/>
</dbReference>
<accession>A0A3P6FTD7</accession>
<sequence>MSIVARNVQHYVLVNLLEVSSETPKIRVKIINKWTLYKSRGGNSIELVLVDASVSTRLHASIENELVQKNKYLLNKGQALSINAFSLKEYGCEFRTSSFPYKLAILRTTRTKALTDISDDIPKIISLTLVRSKTENTK</sequence>
<protein>
    <recommendedName>
        <fullName evidence="1">Replication protein A 70 kDa DNA-binding subunit B/D first OB fold domain-containing protein</fullName>
    </recommendedName>
</protein>
<dbReference type="SUPFAM" id="SSF50249">
    <property type="entry name" value="Nucleic acid-binding proteins"/>
    <property type="match status" value="1"/>
</dbReference>
<feature type="domain" description="Replication protein A 70 kDa DNA-binding subunit B/D first OB fold" evidence="1">
    <location>
        <begin position="23"/>
        <end position="110"/>
    </location>
</feature>
<evidence type="ECO:0000313" key="2">
    <source>
        <dbReference type="EMBL" id="VDD61527.1"/>
    </source>
</evidence>
<gene>
    <name evidence="2" type="ORF">BOLC6T36980H</name>
</gene>
<dbReference type="CDD" id="cd04480">
    <property type="entry name" value="RPA1_DBD_A_like"/>
    <property type="match status" value="1"/>
</dbReference>
<reference evidence="2" key="1">
    <citation type="submission" date="2018-11" db="EMBL/GenBank/DDBJ databases">
        <authorList>
            <consortium name="Genoscope - CEA"/>
            <person name="William W."/>
        </authorList>
    </citation>
    <scope>NUCLEOTIDE SEQUENCE</scope>
</reference>
<organism evidence="2">
    <name type="scientific">Brassica oleracea</name>
    <name type="common">Wild cabbage</name>
    <dbReference type="NCBI Taxonomy" id="3712"/>
    <lineage>
        <taxon>Eukaryota</taxon>
        <taxon>Viridiplantae</taxon>
        <taxon>Streptophyta</taxon>
        <taxon>Embryophyta</taxon>
        <taxon>Tracheophyta</taxon>
        <taxon>Spermatophyta</taxon>
        <taxon>Magnoliopsida</taxon>
        <taxon>eudicotyledons</taxon>
        <taxon>Gunneridae</taxon>
        <taxon>Pentapetalae</taxon>
        <taxon>rosids</taxon>
        <taxon>malvids</taxon>
        <taxon>Brassicales</taxon>
        <taxon>Brassicaceae</taxon>
        <taxon>Brassiceae</taxon>
        <taxon>Brassica</taxon>
    </lineage>
</organism>
<dbReference type="InterPro" id="IPR003871">
    <property type="entry name" value="RFA1B/D_OB_1st"/>
</dbReference>
<dbReference type="InterPro" id="IPR012340">
    <property type="entry name" value="NA-bd_OB-fold"/>
</dbReference>
<name>A0A3P6FTD7_BRAOL</name>
<dbReference type="AlphaFoldDB" id="A0A3P6FTD7"/>